<comment type="similarity">
    <text evidence="1">Belongs to the PhoU family.</text>
</comment>
<dbReference type="InterPro" id="IPR028366">
    <property type="entry name" value="PhoU"/>
</dbReference>
<dbReference type="AlphaFoldDB" id="A0A3N0HXA4"/>
<dbReference type="RefSeq" id="WP_128521058.1">
    <property type="nucleotide sequence ID" value="NZ_RJQC01000004.1"/>
</dbReference>
<protein>
    <recommendedName>
        <fullName evidence="1">Phosphate-specific transport system accessory protein PhoU</fullName>
    </recommendedName>
</protein>
<dbReference type="GO" id="GO:0006817">
    <property type="term" value="P:phosphate ion transport"/>
    <property type="evidence" value="ECO:0007669"/>
    <property type="project" value="UniProtKB-KW"/>
</dbReference>
<evidence type="ECO:0000313" key="3">
    <source>
        <dbReference type="EMBL" id="RNM29371.1"/>
    </source>
</evidence>
<dbReference type="InterPro" id="IPR026022">
    <property type="entry name" value="PhoU_dom"/>
</dbReference>
<accession>A0A3N0HXA4</accession>
<dbReference type="NCBIfam" id="TIGR02135">
    <property type="entry name" value="phoU_full"/>
    <property type="match status" value="1"/>
</dbReference>
<comment type="caution">
    <text evidence="3">The sequence shown here is derived from an EMBL/GenBank/DDBJ whole genome shotgun (WGS) entry which is preliminary data.</text>
</comment>
<dbReference type="Gene3D" id="1.20.58.220">
    <property type="entry name" value="Phosphate transport system protein phou homolog 2, domain 2"/>
    <property type="match status" value="2"/>
</dbReference>
<evidence type="ECO:0000313" key="4">
    <source>
        <dbReference type="Proteomes" id="UP000276568"/>
    </source>
</evidence>
<dbReference type="PANTHER" id="PTHR42930">
    <property type="entry name" value="PHOSPHATE-SPECIFIC TRANSPORT SYSTEM ACCESSORY PROTEIN PHOU"/>
    <property type="match status" value="1"/>
</dbReference>
<dbReference type="GO" id="GO:0005737">
    <property type="term" value="C:cytoplasm"/>
    <property type="evidence" value="ECO:0007669"/>
    <property type="project" value="UniProtKB-SubCell"/>
</dbReference>
<keyword evidence="1" id="KW-0963">Cytoplasm</keyword>
<dbReference type="GO" id="GO:0045936">
    <property type="term" value="P:negative regulation of phosphate metabolic process"/>
    <property type="evidence" value="ECO:0007669"/>
    <property type="project" value="InterPro"/>
</dbReference>
<proteinExistence type="inferred from homology"/>
<reference evidence="3 4" key="1">
    <citation type="submission" date="2018-11" db="EMBL/GenBank/DDBJ databases">
        <title>Clostridium sp. nov., a member of the family Erysipelotrichaceae isolated from pig faeces.</title>
        <authorList>
            <person name="Chang Y.-H."/>
        </authorList>
    </citation>
    <scope>NUCLEOTIDE SEQUENCE [LARGE SCALE GENOMIC DNA]</scope>
    <source>
        <strain evidence="3 4">YH-panp20</strain>
    </source>
</reference>
<dbReference type="EMBL" id="RJQC01000004">
    <property type="protein sequence ID" value="RNM29371.1"/>
    <property type="molecule type" value="Genomic_DNA"/>
</dbReference>
<sequence length="208" mass="23800">MRVQLDHQLQSLYRDLVLMGSLCETMLAKAAHVLPTGDTSFALTMTQQAKQMKEKEEDIEQRCMRLILSQQPVASDLKQIHEAQSMARNIRRMADHALDIVEIMASSHLKTNDLEDMALSTIYMVSHCIDAFVNQDIPLARSVVNYDDIVDACFVKIKESMVQRLQKQTIDSEDALDIFMIAKYFERIGDHASHMAQDLIDTKREERA</sequence>
<dbReference type="PANTHER" id="PTHR42930:SF3">
    <property type="entry name" value="PHOSPHATE-SPECIFIC TRANSPORT SYSTEM ACCESSORY PROTEIN PHOU"/>
    <property type="match status" value="1"/>
</dbReference>
<organism evidence="3 4">
    <name type="scientific">Absicoccus porci</name>
    <dbReference type="NCBI Taxonomy" id="2486576"/>
    <lineage>
        <taxon>Bacteria</taxon>
        <taxon>Bacillati</taxon>
        <taxon>Bacillota</taxon>
        <taxon>Erysipelotrichia</taxon>
        <taxon>Erysipelotrichales</taxon>
        <taxon>Erysipelotrichaceae</taxon>
        <taxon>Absicoccus</taxon>
    </lineage>
</organism>
<feature type="domain" description="PhoU" evidence="2">
    <location>
        <begin position="115"/>
        <end position="198"/>
    </location>
</feature>
<dbReference type="Proteomes" id="UP000276568">
    <property type="component" value="Unassembled WGS sequence"/>
</dbReference>
<name>A0A3N0HXA4_9FIRM</name>
<dbReference type="SUPFAM" id="SSF109755">
    <property type="entry name" value="PhoU-like"/>
    <property type="match status" value="1"/>
</dbReference>
<evidence type="ECO:0000256" key="1">
    <source>
        <dbReference type="PIRNR" id="PIRNR003107"/>
    </source>
</evidence>
<dbReference type="GO" id="GO:0030643">
    <property type="term" value="P:intracellular phosphate ion homeostasis"/>
    <property type="evidence" value="ECO:0007669"/>
    <property type="project" value="InterPro"/>
</dbReference>
<evidence type="ECO:0000259" key="2">
    <source>
        <dbReference type="Pfam" id="PF01895"/>
    </source>
</evidence>
<dbReference type="InterPro" id="IPR038078">
    <property type="entry name" value="PhoU-like_sf"/>
</dbReference>
<comment type="function">
    <text evidence="1">Plays a role in the regulation of phosphate uptake.</text>
</comment>
<keyword evidence="1" id="KW-0813">Transport</keyword>
<gene>
    <name evidence="3" type="primary">phoU</name>
    <name evidence="3" type="ORF">EDX97_10260</name>
</gene>
<comment type="subcellular location">
    <subcellularLocation>
        <location evidence="1">Cytoplasm</location>
    </subcellularLocation>
</comment>
<dbReference type="Pfam" id="PF01895">
    <property type="entry name" value="PhoU"/>
    <property type="match status" value="2"/>
</dbReference>
<feature type="domain" description="PhoU" evidence="2">
    <location>
        <begin position="17"/>
        <end position="103"/>
    </location>
</feature>
<comment type="subunit">
    <text evidence="1">Homodimer.</text>
</comment>
<dbReference type="OrthoDB" id="9814256at2"/>
<keyword evidence="4" id="KW-1185">Reference proteome</keyword>
<dbReference type="PIRSF" id="PIRSF003107">
    <property type="entry name" value="PhoU"/>
    <property type="match status" value="1"/>
</dbReference>
<keyword evidence="1" id="KW-0592">Phosphate transport</keyword>